<feature type="coiled-coil region" evidence="1">
    <location>
        <begin position="472"/>
        <end position="635"/>
    </location>
</feature>
<feature type="region of interest" description="Disordered" evidence="2">
    <location>
        <begin position="1"/>
        <end position="24"/>
    </location>
</feature>
<dbReference type="PANTHER" id="PTHR19327">
    <property type="entry name" value="GOLGIN"/>
    <property type="match status" value="1"/>
</dbReference>
<gene>
    <name evidence="5" type="primary">LOC108632496</name>
</gene>
<dbReference type="InterPro" id="IPR000237">
    <property type="entry name" value="GRIP_dom"/>
</dbReference>
<dbReference type="GO" id="GO:0005794">
    <property type="term" value="C:Golgi apparatus"/>
    <property type="evidence" value="ECO:0007669"/>
    <property type="project" value="TreeGrafter"/>
</dbReference>
<dbReference type="PANTHER" id="PTHR19327:SF0">
    <property type="entry name" value="GOLGIN SUBFAMILY A MEMBER 4"/>
    <property type="match status" value="1"/>
</dbReference>
<protein>
    <submittedName>
        <fullName evidence="5">Golgin subfamily A member 4 isoform X1</fullName>
    </submittedName>
</protein>
<keyword evidence="4" id="KW-1185">Reference proteome</keyword>
<feature type="region of interest" description="Disordered" evidence="2">
    <location>
        <begin position="419"/>
        <end position="465"/>
    </location>
</feature>
<feature type="coiled-coil region" evidence="1">
    <location>
        <begin position="166"/>
        <end position="211"/>
    </location>
</feature>
<feature type="coiled-coil region" evidence="1">
    <location>
        <begin position="275"/>
        <end position="411"/>
    </location>
</feature>
<proteinExistence type="predicted"/>
<evidence type="ECO:0000259" key="3">
    <source>
        <dbReference type="PROSITE" id="PS50913"/>
    </source>
</evidence>
<dbReference type="KEGG" id="ccal:108632496"/>
<evidence type="ECO:0000313" key="4">
    <source>
        <dbReference type="Proteomes" id="UP000694925"/>
    </source>
</evidence>
<organism evidence="4 5">
    <name type="scientific">Ceratina calcarata</name>
    <dbReference type="NCBI Taxonomy" id="156304"/>
    <lineage>
        <taxon>Eukaryota</taxon>
        <taxon>Metazoa</taxon>
        <taxon>Ecdysozoa</taxon>
        <taxon>Arthropoda</taxon>
        <taxon>Hexapoda</taxon>
        <taxon>Insecta</taxon>
        <taxon>Pterygota</taxon>
        <taxon>Neoptera</taxon>
        <taxon>Endopterygota</taxon>
        <taxon>Hymenoptera</taxon>
        <taxon>Apocrita</taxon>
        <taxon>Aculeata</taxon>
        <taxon>Apoidea</taxon>
        <taxon>Anthophila</taxon>
        <taxon>Apidae</taxon>
        <taxon>Ceratina</taxon>
        <taxon>Zadontomerus</taxon>
    </lineage>
</organism>
<feature type="region of interest" description="Disordered" evidence="2">
    <location>
        <begin position="52"/>
        <end position="87"/>
    </location>
</feature>
<accession>A0AAJ7JHA2</accession>
<sequence length="1704" mass="197633">MFKKFKDKLAEEMKQSPARLQASMQQLAQAVVSPALSNSSVQELSASNENFSLTEEGDETPKNSPAKHGFQNVDLISPTSNSMDMSRRSSVSSIASDTSSLFPTYETPDNLYHLQSDIDQSASEIDENISSQLDKVSKDQIYSAYRKVQAKYHKYRGRYTDLATHYRELERVKAKLESVLVETQDKVLRRIADLKEQCQLEQQAKAHLEEALRNDIEEKDHIINTLNTKIKLLQNGPNLHTVVSDIDKESLKENLIDLNTESPVNTDENPLLFENVQLKDKLKKLENVILKYKESLKRNKDKFTELLAEKNALESEYKTLKDSYTEKERDLNNAHAEITNLTDQVIILKKREEESVISLAENKLSIHRELEDKEEQIKKLQLDLKHVTESKESLSETVNKYKIELERLKSARSIHNVDVERDENVAKPVQQELQQKLTSAEDKVSSKSHDENHDSNKENTENSTKAYDNEMYQNLKCKLDEKEIELQETKIKLDELQKLVKGHQTDKDKASMELSNCKMKYAELQSEQEAQRIIAEERTKEAETTVQKLQATIQSLDKELENMRNALIDRDKVCESYSAKVHEYAAALENAKEKLLVQEAEMKGLKEKVQDNTKIIKLHNELENKNTELLGLQTELQSCKSIISDLKNKLQADSSVISTLREEKNNLIKSIFYYKTSARKLKEDNVFIKSNAMEHFTELNNDISILKNGFDTFMKASSVRKNNETQDLQNKLEEFEELKQRYHQLQIELRDTECLKSNLEAELEKSTRRLKEMSTKLEKQDEVDAKNCKLIAEIDNLNFKLYDVTNLSDQVKSLTMESNALKHELNDVNARNELLLTEIGDLKQQLEETHGTKNRLEEFIQKYTETTEALEKLKSESVDCSNLEQEINILQSEVKILNEYLSDRDNEISNLTEELRNKESSLNNLQTEAENNAKLIENHEKEISELTETNETLKNTIQTKLGQLKRLKAVKQRQDSVIQQSSDEIAELKDLNAKLTEQLKTLENETDALKSENCQLTTLRSDNLTISSELEQLKLVQNKISLENKDLKDKQNEFLKSNQELNETNENLKQKVSDYENDHQRLLTENTRLNKEIESYEIRVNEQNESIDHLNTQITSLYAELQSSSQKLNSQLEELSSYRKEAERTEEHLSKENKDLRNEVNKLNLTLENYKNVDEKNKEFVSNLEVLNNEIARLKAVEEEANNLKLEISSLNEVNVHLEKVKSQNNELITEHLSLKNKITELENVNTKLQSYVNNLESKISDLEQIDIKYTELKNELDKLSAANTELSSQLEHENIEKERLTKEVEELKHTVDEKVAELKLLDTRNMELLIEIERLKSLTIDEDVEREPSTVDHLQETVTKLQEEIEVLTGSNAALRNEIQNVNSNKVVNESLITKGDNLEEENKKLEAQLDEALITFQAKELQMQILNNKLKSEADKLKDELKTNEEEQSMRLKQLVKEFQAQLHDKEEELHAALEKRFDRQQNYESNLIQQYKEQLKDFQIELTAKSEQIENLILENKNLMSQKSKDINQLVEKITLIKKEHTDEMREIEKKWKSIIQQKTDKLEAKHEEEINELTREWRNERRPDVQTDLANQELESTSRVAMAAVQSNTGSFHTLQQTLTAQRRELAELRKLVKLRHDTLEDSTEIEYLRNILFEYMMGRETMVLARVIAAVVKFDQEQTAKILKKEEDKLTLLGSLGLT</sequence>
<dbReference type="GO" id="GO:0048193">
    <property type="term" value="P:Golgi vesicle transport"/>
    <property type="evidence" value="ECO:0007669"/>
    <property type="project" value="TreeGrafter"/>
</dbReference>
<reference evidence="5" key="1">
    <citation type="submission" date="2025-08" db="UniProtKB">
        <authorList>
            <consortium name="RefSeq"/>
        </authorList>
    </citation>
    <scope>IDENTIFICATION</scope>
    <source>
        <tissue evidence="5">Whole body</tissue>
    </source>
</reference>
<feature type="coiled-coil region" evidence="1">
    <location>
        <begin position="718"/>
        <end position="1580"/>
    </location>
</feature>
<dbReference type="GO" id="GO:0031267">
    <property type="term" value="F:small GTPase binding"/>
    <property type="evidence" value="ECO:0007669"/>
    <property type="project" value="TreeGrafter"/>
</dbReference>
<dbReference type="GeneID" id="108632496"/>
<evidence type="ECO:0000256" key="2">
    <source>
        <dbReference type="SAM" id="MobiDB-lite"/>
    </source>
</evidence>
<feature type="domain" description="GRIP" evidence="3">
    <location>
        <begin position="1643"/>
        <end position="1690"/>
    </location>
</feature>
<evidence type="ECO:0000313" key="5">
    <source>
        <dbReference type="RefSeq" id="XP_017892626.1"/>
    </source>
</evidence>
<name>A0AAJ7JHA2_9HYME</name>
<dbReference type="Gene3D" id="1.10.220.60">
    <property type="entry name" value="GRIP domain"/>
    <property type="match status" value="1"/>
</dbReference>
<dbReference type="Pfam" id="PF01465">
    <property type="entry name" value="GRIP"/>
    <property type="match status" value="1"/>
</dbReference>
<dbReference type="PROSITE" id="PS50913">
    <property type="entry name" value="GRIP"/>
    <property type="match status" value="1"/>
</dbReference>
<dbReference type="Proteomes" id="UP000694925">
    <property type="component" value="Unplaced"/>
</dbReference>
<keyword evidence="1" id="KW-0175">Coiled coil</keyword>
<evidence type="ECO:0000256" key="1">
    <source>
        <dbReference type="SAM" id="Coils"/>
    </source>
</evidence>
<dbReference type="RefSeq" id="XP_017892626.1">
    <property type="nucleotide sequence ID" value="XM_018037137.2"/>
</dbReference>
<dbReference type="SUPFAM" id="SSF101283">
    <property type="entry name" value="GRIP domain"/>
    <property type="match status" value="1"/>
</dbReference>
<feature type="compositionally biased region" description="Basic and acidic residues" evidence="2">
    <location>
        <begin position="439"/>
        <end position="460"/>
    </location>
</feature>
<dbReference type="SMART" id="SM00755">
    <property type="entry name" value="Grip"/>
    <property type="match status" value="1"/>
</dbReference>